<keyword evidence="4" id="KW-1185">Reference proteome</keyword>
<dbReference type="PANTHER" id="PTHR41339:SF1">
    <property type="entry name" value="SECRETED PROTEIN"/>
    <property type="match status" value="1"/>
</dbReference>
<dbReference type="Proteomes" id="UP001193389">
    <property type="component" value="Chromosome"/>
</dbReference>
<evidence type="ECO:0000313" key="4">
    <source>
        <dbReference type="Proteomes" id="UP001193389"/>
    </source>
</evidence>
<evidence type="ECO:0000313" key="3">
    <source>
        <dbReference type="EMBL" id="BBE18385.1"/>
    </source>
</evidence>
<proteinExistence type="predicted"/>
<evidence type="ECO:0000256" key="1">
    <source>
        <dbReference type="SAM" id="SignalP"/>
    </source>
</evidence>
<dbReference type="PANTHER" id="PTHR41339">
    <property type="entry name" value="LIPL48"/>
    <property type="match status" value="1"/>
</dbReference>
<dbReference type="Gene3D" id="2.60.40.4070">
    <property type="match status" value="1"/>
</dbReference>
<organism evidence="3 4">
    <name type="scientific">Aquipluma nitroreducens</name>
    <dbReference type="NCBI Taxonomy" id="2010828"/>
    <lineage>
        <taxon>Bacteria</taxon>
        <taxon>Pseudomonadati</taxon>
        <taxon>Bacteroidota</taxon>
        <taxon>Bacteroidia</taxon>
        <taxon>Marinilabiliales</taxon>
        <taxon>Prolixibacteraceae</taxon>
        <taxon>Aquipluma</taxon>
    </lineage>
</organism>
<name>A0A5K7SA56_9BACT</name>
<feature type="signal peptide" evidence="1">
    <location>
        <begin position="1"/>
        <end position="20"/>
    </location>
</feature>
<dbReference type="KEGG" id="anf:AQPE_2547"/>
<accession>A0A5K7SA56</accession>
<dbReference type="Pfam" id="PF18962">
    <property type="entry name" value="Por_Secre_tail"/>
    <property type="match status" value="1"/>
</dbReference>
<feature type="chain" id="PRO_5024312799" description="Secretion system C-terminal sorting domain-containing protein" evidence="1">
    <location>
        <begin position="21"/>
        <end position="1420"/>
    </location>
</feature>
<dbReference type="EMBL" id="AP018694">
    <property type="protein sequence ID" value="BBE18385.1"/>
    <property type="molecule type" value="Genomic_DNA"/>
</dbReference>
<gene>
    <name evidence="3" type="ORF">AQPE_2547</name>
</gene>
<protein>
    <recommendedName>
        <fullName evidence="2">Secretion system C-terminal sorting domain-containing protein</fullName>
    </recommendedName>
</protein>
<dbReference type="InterPro" id="IPR026444">
    <property type="entry name" value="Secre_tail"/>
</dbReference>
<dbReference type="NCBIfam" id="TIGR04183">
    <property type="entry name" value="Por_Secre_tail"/>
    <property type="match status" value="1"/>
</dbReference>
<dbReference type="RefSeq" id="WP_318351294.1">
    <property type="nucleotide sequence ID" value="NZ_AP018694.1"/>
</dbReference>
<sequence>MKKILLSLIVSLLITFGASAQSINDSFFDHVNYIGAFDGTFNWTAGWAEWSPVDKVYPDATLTKGNGQFAYATGTHITANETWTGVIKLNGWVYVDEGAILTIQAGTIIRGTEKSAVIVQRGGKINAVGTSTNPIVFTSNLPAGLRTTSSWGGIVLCGKATNNISGGVGTAEGGITSQYGGTDDNDNSGTLKYVRIEFAGYEIATGSEINGLTLCSVGRATTIDHIQVSYSGDDAYEWFGGTVNAKYLISYKTEDDDFDTDNGFRGMVQYGVALRTNDIVDTDAANTFESDNDAAGSTAEPFTHAVFSNISAFGPAITATNPASLQAKHADGSGFRIRRNSRLQIYNAAILGWGKGVRIESDGTQTAAQSDLMTIQNCIIAGIRGDNFILDANATVMTAATMETWFKAATRKNQVIAANADVKITDPFNFASPNFQPATGSPVMNASYWYAGTTNNTEASIDNSFFDHVNYVGAFDGSYNWTTGWTEWDPVNKAYADATTTKGNGQFAMATGTHITANETWSGVIKLDGWVYVDAGATLTINAGTVIRGTEKSALIVQRGGKISAVGTSTNPIVFTSNQAAGLRTTSNWGGVVICGNATNNIAGGIGTAEGGITSQYGGTDDNDNSGTLKYVRIEFAGYEIATGSEINGLTLCSVGRATTIDHIQVSYSGDDAYEWFGGTVNAKYLISYKTEDDDFDTDNGFRGMVQYGIALRINDIVDTDAANTFESDNDAAGSTALPFTHAVFSNISAFGPAITATNPASLQAKHADGSGFRIRRNSRLQIYNTAILGWGKGLRIESDGTQTAANTDLMTIQNCIMAGIRGDNFIQDANATVMTAATMEAWYKAATRKNQLFTANADVKITDPFNFTSPNFQPATGSPVLNASYWYSGTTNTTVASINNSFFDHVKYVGAFDGTTNWTTGWAEWDPVNKVYADATTTKGNGQFAMATGTHITANETWSGTVKLDGWVYVDAGATLTISAGTVIRGTEKSALIVQRGGKINAVGTSTNPIVFTSNQAAGLRTTSNWGGVVLCGNAKNNIAGGVGTAEGGITSQYGGTDDSDNSGTLQYVRIEFAGYEIATGSEINGLTLCSVGNGTTLDHIQVSYSGDDAYEWFGGSVNAKCLISYKTEDDDFDTDNGFRGMIQYAVALRTNDIVDTDAANAFESDNDAAGSTAEPFTHAVFSNVSAFGPAITATNPTTLQAKHADGSAMRLRRNTRLQIYNTAFLGWGKGLRLESDGSQTAANTDLLTVQNCIMAGIRGDNFIQDANATVMTAATMEAWYKATKRTNQLFTNNTDVKIADPFNFASPNFQPATNSPVQNASYWVITAVEPTIANEASLVSYPNPFSGSTNIELQLEKSSYVRIVVTDISGRTVANLQEGNLTEGTHRFEFDGSALPKGMYIAKVITSDSQKSVKMISK</sequence>
<feature type="domain" description="Secretion system C-terminal sorting" evidence="2">
    <location>
        <begin position="1343"/>
        <end position="1418"/>
    </location>
</feature>
<evidence type="ECO:0000259" key="2">
    <source>
        <dbReference type="Pfam" id="PF18962"/>
    </source>
</evidence>
<keyword evidence="1" id="KW-0732">Signal</keyword>
<reference evidence="3" key="1">
    <citation type="journal article" date="2020" name="Int. J. Syst. Evol. Microbiol.">
        <title>Aquipluma nitroreducens gen. nov. sp. nov., a novel facultatively anaerobic bacterium isolated from a freshwater lake.</title>
        <authorList>
            <person name="Watanabe M."/>
            <person name="Kojima H."/>
            <person name="Fukui M."/>
        </authorList>
    </citation>
    <scope>NUCLEOTIDE SEQUENCE</scope>
    <source>
        <strain evidence="3">MeG22</strain>
    </source>
</reference>